<feature type="compositionally biased region" description="Polar residues" evidence="1">
    <location>
        <begin position="1"/>
        <end position="11"/>
    </location>
</feature>
<sequence length="146" mass="16777">MAKPSQNQNGRSKPENCSLKSRQFRGIRMRKWGKWVSEIHWQTLARLLRHSGKGCPRLRLCRLLPERIEGQAQFSPHPAGNPLCLFPISAANSSLRRQVRLRRVPAAFGRRRSVLVLWFRFRSGMQQRRERNLGGEGFGILGFGTA</sequence>
<proteinExistence type="evidence at transcript level"/>
<name>A9NMT8_PICSI</name>
<accession>A9NMT8</accession>
<evidence type="ECO:0000313" key="2">
    <source>
        <dbReference type="EMBL" id="ABK21949.1"/>
    </source>
</evidence>
<protein>
    <recommendedName>
        <fullName evidence="3">AP2/ERF domain-containing protein</fullName>
    </recommendedName>
</protein>
<feature type="region of interest" description="Disordered" evidence="1">
    <location>
        <begin position="1"/>
        <end position="20"/>
    </location>
</feature>
<dbReference type="EMBL" id="EF082593">
    <property type="protein sequence ID" value="ABK21949.1"/>
    <property type="molecule type" value="mRNA"/>
</dbReference>
<evidence type="ECO:0000256" key="1">
    <source>
        <dbReference type="SAM" id="MobiDB-lite"/>
    </source>
</evidence>
<organism evidence="2">
    <name type="scientific">Picea sitchensis</name>
    <name type="common">Sitka spruce</name>
    <name type="synonym">Pinus sitchensis</name>
    <dbReference type="NCBI Taxonomy" id="3332"/>
    <lineage>
        <taxon>Eukaryota</taxon>
        <taxon>Viridiplantae</taxon>
        <taxon>Streptophyta</taxon>
        <taxon>Embryophyta</taxon>
        <taxon>Tracheophyta</taxon>
        <taxon>Spermatophyta</taxon>
        <taxon>Pinopsida</taxon>
        <taxon>Pinidae</taxon>
        <taxon>Conifers I</taxon>
        <taxon>Pinales</taxon>
        <taxon>Pinaceae</taxon>
        <taxon>Picea</taxon>
    </lineage>
</organism>
<evidence type="ECO:0008006" key="3">
    <source>
        <dbReference type="Google" id="ProtNLM"/>
    </source>
</evidence>
<dbReference type="AlphaFoldDB" id="A9NMT8"/>
<reference evidence="2" key="1">
    <citation type="journal article" date="2008" name="BMC Genomics">
        <title>A conifer genomics resource of 200,000 spruce (Picea spp.) ESTs and 6,464 high-quality, sequence-finished full-length cDNAs for Sitka spruce (Picea sitchensis).</title>
        <authorList>
            <person name="Ralph S.G."/>
            <person name="Chun H.J."/>
            <person name="Kolosova N."/>
            <person name="Cooper D."/>
            <person name="Oddy C."/>
            <person name="Ritland C.E."/>
            <person name="Kirkpatrick R."/>
            <person name="Moore R."/>
            <person name="Barber S."/>
            <person name="Holt R.A."/>
            <person name="Jones S.J."/>
            <person name="Marra M.A."/>
            <person name="Douglas C.J."/>
            <person name="Ritland K."/>
            <person name="Bohlmann J."/>
        </authorList>
    </citation>
    <scope>NUCLEOTIDE SEQUENCE</scope>
    <source>
        <tissue evidence="2">Green portion of the leader tissue</tissue>
    </source>
</reference>